<evidence type="ECO:0000256" key="2">
    <source>
        <dbReference type="ARBA" id="ARBA00022679"/>
    </source>
</evidence>
<dbReference type="RefSeq" id="WP_145225689.1">
    <property type="nucleotide sequence ID" value="NZ_VIVQ01000001.1"/>
</dbReference>
<protein>
    <submittedName>
        <fullName evidence="6">Glycosyltransferase involved in cell wall biosynthesis</fullName>
    </submittedName>
</protein>
<dbReference type="Proteomes" id="UP000318297">
    <property type="component" value="Unassembled WGS sequence"/>
</dbReference>
<name>A0A561E8U6_9MICO</name>
<feature type="domain" description="Glycosyltransferase subfamily 4-like N-terminal" evidence="5">
    <location>
        <begin position="31"/>
        <end position="188"/>
    </location>
</feature>
<accession>A0A561E8U6</accession>
<keyword evidence="2 6" id="KW-0808">Transferase</keyword>
<gene>
    <name evidence="6" type="ORF">BKA23_0813</name>
</gene>
<keyword evidence="1" id="KW-0328">Glycosyltransferase</keyword>
<dbReference type="SUPFAM" id="SSF53756">
    <property type="entry name" value="UDP-Glycosyltransferase/glycogen phosphorylase"/>
    <property type="match status" value="2"/>
</dbReference>
<proteinExistence type="predicted"/>
<dbReference type="GO" id="GO:0016757">
    <property type="term" value="F:glycosyltransferase activity"/>
    <property type="evidence" value="ECO:0007669"/>
    <property type="project" value="UniProtKB-KW"/>
</dbReference>
<evidence type="ECO:0000313" key="6">
    <source>
        <dbReference type="EMBL" id="TWE12017.1"/>
    </source>
</evidence>
<organism evidence="6 7">
    <name type="scientific">Rudaeicoccus suwonensis</name>
    <dbReference type="NCBI Taxonomy" id="657409"/>
    <lineage>
        <taxon>Bacteria</taxon>
        <taxon>Bacillati</taxon>
        <taxon>Actinomycetota</taxon>
        <taxon>Actinomycetes</taxon>
        <taxon>Micrococcales</taxon>
        <taxon>Dermacoccaceae</taxon>
        <taxon>Rudaeicoccus</taxon>
    </lineage>
</organism>
<evidence type="ECO:0000259" key="3">
    <source>
        <dbReference type="Pfam" id="PF00534"/>
    </source>
</evidence>
<reference evidence="6 7" key="1">
    <citation type="submission" date="2019-06" db="EMBL/GenBank/DDBJ databases">
        <title>Sequencing the genomes of 1000 actinobacteria strains.</title>
        <authorList>
            <person name="Klenk H.-P."/>
        </authorList>
    </citation>
    <scope>NUCLEOTIDE SEQUENCE [LARGE SCALE GENOMIC DNA]</scope>
    <source>
        <strain evidence="6 7">DSM 19560</strain>
    </source>
</reference>
<evidence type="ECO:0000259" key="5">
    <source>
        <dbReference type="Pfam" id="PF13579"/>
    </source>
</evidence>
<dbReference type="PANTHER" id="PTHR12526">
    <property type="entry name" value="GLYCOSYLTRANSFERASE"/>
    <property type="match status" value="1"/>
</dbReference>
<dbReference type="Pfam" id="PF13692">
    <property type="entry name" value="Glyco_trans_1_4"/>
    <property type="match status" value="1"/>
</dbReference>
<dbReference type="InterPro" id="IPR001296">
    <property type="entry name" value="Glyco_trans_1"/>
</dbReference>
<dbReference type="Pfam" id="PF00534">
    <property type="entry name" value="Glycos_transf_1"/>
    <property type="match status" value="1"/>
</dbReference>
<evidence type="ECO:0000256" key="1">
    <source>
        <dbReference type="ARBA" id="ARBA00022676"/>
    </source>
</evidence>
<dbReference type="PANTHER" id="PTHR12526:SF638">
    <property type="entry name" value="SPORE COAT PROTEIN SA"/>
    <property type="match status" value="1"/>
</dbReference>
<dbReference type="Pfam" id="PF13439">
    <property type="entry name" value="Glyco_transf_4"/>
    <property type="match status" value="1"/>
</dbReference>
<evidence type="ECO:0000313" key="7">
    <source>
        <dbReference type="Proteomes" id="UP000318297"/>
    </source>
</evidence>
<dbReference type="InterPro" id="IPR028098">
    <property type="entry name" value="Glyco_trans_4-like_N"/>
</dbReference>
<sequence length="762" mass="82682">MKRVLVLNQFALPRDQSGGTRHIDLFGRVDGWTPTIVAGDHNYNTQLKYATDDARFRLLPVPSYEGTSLVRMAGWGLYAAQAAVVGVTEGRLDAVYASSPNMLTPVAGWLVARARRVPFIVEIRDLWPESIVGAGALRRGSKVHSALLTLERWIYRHADRIVVVTAGWEEHFESLGVPREKLTVIPNGTEVDDFTVTEERSALRTEFGFDTVTAVYAGAHGPSNGLQMVLDAARACPDVDFVLVGSGSEKPRLQDAAADAANVRFLDPLPKPELARLLAAADIGIHCIEPLPILTTGMSPNKLFDYMAAGLPTVSNAGEGLRAVVRDGEAGRTGAPDSLPELVAAVAAAGTQQRGEWAAAARTIVTERFSRSSAAQTLAQVLGQARATQHPGRTAMTTSPQVIHLTTAHNPTDNRIFRKECVALREAGIDVHVVACAPQDQTVSEVPIHALHKRKNRLLRMTVGPVDALRTVRRLKPSVLHVHDPELIPVALAWKAISRGKVVFDAHEDLPKQVMGKPYLPRWSRRTVAAFARRLEKLADGRCDAIVAATPSIARNFSNPRTVMVQNYPWLRDFPAATAYDTAPERTLSYVGGLSLERGAAEMVAAAGSLTPPAHITVAGPATADSSAIMADAEHVDYLGIRPATEVPGIVRDAQVGLVLFHPIPNHMECQPTKLFEYMAARRPFIASDLEYWRTMLGDFDCGLFVDPTDPAAVAAAMAELFDDPETAAVMGDNGRRAVEERFSFEGEATRLVAMNHELLES</sequence>
<dbReference type="EMBL" id="VIVQ01000001">
    <property type="protein sequence ID" value="TWE12017.1"/>
    <property type="molecule type" value="Genomic_DNA"/>
</dbReference>
<dbReference type="OrthoDB" id="3180470at2"/>
<keyword evidence="7" id="KW-1185">Reference proteome</keyword>
<feature type="domain" description="Glycosyl transferase family 1" evidence="3">
    <location>
        <begin position="585"/>
        <end position="737"/>
    </location>
</feature>
<feature type="domain" description="Glycosyltransferase subfamily 4-like N-terminal" evidence="4">
    <location>
        <begin position="421"/>
        <end position="557"/>
    </location>
</feature>
<dbReference type="Pfam" id="PF13579">
    <property type="entry name" value="Glyco_trans_4_4"/>
    <property type="match status" value="1"/>
</dbReference>
<dbReference type="Gene3D" id="3.40.50.2000">
    <property type="entry name" value="Glycogen Phosphorylase B"/>
    <property type="match status" value="4"/>
</dbReference>
<evidence type="ECO:0000259" key="4">
    <source>
        <dbReference type="Pfam" id="PF13439"/>
    </source>
</evidence>
<comment type="caution">
    <text evidence="6">The sequence shown here is derived from an EMBL/GenBank/DDBJ whole genome shotgun (WGS) entry which is preliminary data.</text>
</comment>
<dbReference type="CDD" id="cd03794">
    <property type="entry name" value="GT4_WbuB-like"/>
    <property type="match status" value="1"/>
</dbReference>
<dbReference type="AlphaFoldDB" id="A0A561E8U6"/>